<gene>
    <name evidence="1" type="ORF">EVA_11587</name>
</gene>
<proteinExistence type="predicted"/>
<dbReference type="AlphaFoldDB" id="J9CJQ1"/>
<accession>J9CJQ1</accession>
<dbReference type="EMBL" id="AMCI01003435">
    <property type="protein sequence ID" value="EJX00306.1"/>
    <property type="molecule type" value="Genomic_DNA"/>
</dbReference>
<organism evidence="1">
    <name type="scientific">gut metagenome</name>
    <dbReference type="NCBI Taxonomy" id="749906"/>
    <lineage>
        <taxon>unclassified sequences</taxon>
        <taxon>metagenomes</taxon>
        <taxon>organismal metagenomes</taxon>
    </lineage>
</organism>
<reference evidence="1" key="1">
    <citation type="journal article" date="2012" name="PLoS ONE">
        <title>Gene sets for utilization of primary and secondary nutrition supplies in the distal gut of endangered iberian lynx.</title>
        <authorList>
            <person name="Alcaide M."/>
            <person name="Messina E."/>
            <person name="Richter M."/>
            <person name="Bargiela R."/>
            <person name="Peplies J."/>
            <person name="Huws S.A."/>
            <person name="Newbold C.J."/>
            <person name="Golyshin P.N."/>
            <person name="Simon M.A."/>
            <person name="Lopez G."/>
            <person name="Yakimov M.M."/>
            <person name="Ferrer M."/>
        </authorList>
    </citation>
    <scope>NUCLEOTIDE SEQUENCE</scope>
</reference>
<name>J9CJQ1_9ZZZZ</name>
<comment type="caution">
    <text evidence="1">The sequence shown here is derived from an EMBL/GenBank/DDBJ whole genome shotgun (WGS) entry which is preliminary data.</text>
</comment>
<sequence length="41" mass="4709">MRYQCCSIHQQRCNPLATICCLETIGNADLHHCMNIGTCRR</sequence>
<protein>
    <submittedName>
        <fullName evidence="1">Uncharacterized protein</fullName>
    </submittedName>
</protein>
<evidence type="ECO:0000313" key="1">
    <source>
        <dbReference type="EMBL" id="EJX00306.1"/>
    </source>
</evidence>